<reference evidence="1 2" key="1">
    <citation type="submission" date="2018-04" db="EMBL/GenBank/DDBJ databases">
        <title>WGS assembly of Panicum hallii var. hallii HAL2.</title>
        <authorList>
            <person name="Lovell J."/>
            <person name="Jenkins J."/>
            <person name="Lowry D."/>
            <person name="Mamidi S."/>
            <person name="Sreedasyam A."/>
            <person name="Weng X."/>
            <person name="Barry K."/>
            <person name="Bonette J."/>
            <person name="Campitelli B."/>
            <person name="Daum C."/>
            <person name="Gordon S."/>
            <person name="Gould B."/>
            <person name="Lipzen A."/>
            <person name="MacQueen A."/>
            <person name="Palacio-Mejia J."/>
            <person name="Plott C."/>
            <person name="Shakirov E."/>
            <person name="Shu S."/>
            <person name="Yoshinaga Y."/>
            <person name="Zane M."/>
            <person name="Rokhsar D."/>
            <person name="Grimwood J."/>
            <person name="Schmutz J."/>
            <person name="Juenger T."/>
        </authorList>
    </citation>
    <scope>NUCLEOTIDE SEQUENCE [LARGE SCALE GENOMIC DNA]</scope>
    <source>
        <strain evidence="2">cv. HAL2</strain>
    </source>
</reference>
<keyword evidence="2" id="KW-1185">Reference proteome</keyword>
<evidence type="ECO:0000313" key="2">
    <source>
        <dbReference type="Proteomes" id="UP000244336"/>
    </source>
</evidence>
<dbReference type="AlphaFoldDB" id="A0A2T7C3L9"/>
<dbReference type="Gramene" id="PUZ37926">
    <property type="protein sequence ID" value="PUZ37926"/>
    <property type="gene ID" value="GQ55_9G157000"/>
</dbReference>
<proteinExistence type="predicted"/>
<protein>
    <submittedName>
        <fullName evidence="1">Uncharacterized protein</fullName>
    </submittedName>
</protein>
<evidence type="ECO:0000313" key="1">
    <source>
        <dbReference type="EMBL" id="PUZ37926.1"/>
    </source>
</evidence>
<dbReference type="Proteomes" id="UP000244336">
    <property type="component" value="Chromosome 9"/>
</dbReference>
<dbReference type="EMBL" id="CM009757">
    <property type="protein sequence ID" value="PUZ37926.1"/>
    <property type="molecule type" value="Genomic_DNA"/>
</dbReference>
<sequence>MVFVYVLEGRGDEFSLSMGLRLLRIYFVLLRLHGPRRAVSATASTIAACPCKFNSTPARRRFPHIRRLPPPFHCHRLRHKVDEKHHTPTVFIGHRLSSITRHHCPLHLAAGNLLYSRLHWRQFHPGNLEPQSSSGDVEEEGVLVGPQKVEMSLWHASSDKSRAMYSLRAKRGGFSLK</sequence>
<name>A0A2T7C3L9_9POAL</name>
<gene>
    <name evidence="1" type="ORF">GQ55_9G157000</name>
</gene>
<accession>A0A2T7C3L9</accession>
<organism evidence="1 2">
    <name type="scientific">Panicum hallii var. hallii</name>
    <dbReference type="NCBI Taxonomy" id="1504633"/>
    <lineage>
        <taxon>Eukaryota</taxon>
        <taxon>Viridiplantae</taxon>
        <taxon>Streptophyta</taxon>
        <taxon>Embryophyta</taxon>
        <taxon>Tracheophyta</taxon>
        <taxon>Spermatophyta</taxon>
        <taxon>Magnoliopsida</taxon>
        <taxon>Liliopsida</taxon>
        <taxon>Poales</taxon>
        <taxon>Poaceae</taxon>
        <taxon>PACMAD clade</taxon>
        <taxon>Panicoideae</taxon>
        <taxon>Panicodae</taxon>
        <taxon>Paniceae</taxon>
        <taxon>Panicinae</taxon>
        <taxon>Panicum</taxon>
        <taxon>Panicum sect. Panicum</taxon>
    </lineage>
</organism>